<dbReference type="OrthoDB" id="3262920at2759"/>
<name>A0A9P3PX99_LYOSH</name>
<dbReference type="Proteomes" id="UP001063166">
    <property type="component" value="Unassembled WGS sequence"/>
</dbReference>
<accession>A0A9P3PX99</accession>
<dbReference type="EMBL" id="BRPK01000012">
    <property type="protein sequence ID" value="GLB42947.1"/>
    <property type="molecule type" value="Genomic_DNA"/>
</dbReference>
<evidence type="ECO:0000313" key="1">
    <source>
        <dbReference type="EMBL" id="GLB42947.1"/>
    </source>
</evidence>
<reference evidence="1" key="1">
    <citation type="submission" date="2022-07" db="EMBL/GenBank/DDBJ databases">
        <title>The genome of Lyophyllum shimeji provides insight into the initial evolution of ectomycorrhizal fungal genome.</title>
        <authorList>
            <person name="Kobayashi Y."/>
            <person name="Shibata T."/>
            <person name="Hirakawa H."/>
            <person name="Shigenobu S."/>
            <person name="Nishiyama T."/>
            <person name="Yamada A."/>
            <person name="Hasebe M."/>
            <person name="Kawaguchi M."/>
        </authorList>
    </citation>
    <scope>NUCLEOTIDE SEQUENCE</scope>
    <source>
        <strain evidence="1">AT787</strain>
    </source>
</reference>
<comment type="caution">
    <text evidence="1">The sequence shown here is derived from an EMBL/GenBank/DDBJ whole genome shotgun (WGS) entry which is preliminary data.</text>
</comment>
<dbReference type="CDD" id="cd00303">
    <property type="entry name" value="retropepsin_like"/>
    <property type="match status" value="1"/>
</dbReference>
<dbReference type="AlphaFoldDB" id="A0A9P3PX99"/>
<dbReference type="InterPro" id="IPR021109">
    <property type="entry name" value="Peptidase_aspartic_dom_sf"/>
</dbReference>
<protein>
    <submittedName>
        <fullName evidence="1">Zinc ion binding</fullName>
    </submittedName>
</protein>
<organism evidence="1 2">
    <name type="scientific">Lyophyllum shimeji</name>
    <name type="common">Hon-shimeji</name>
    <name type="synonym">Tricholoma shimeji</name>
    <dbReference type="NCBI Taxonomy" id="47721"/>
    <lineage>
        <taxon>Eukaryota</taxon>
        <taxon>Fungi</taxon>
        <taxon>Dikarya</taxon>
        <taxon>Basidiomycota</taxon>
        <taxon>Agaricomycotina</taxon>
        <taxon>Agaricomycetes</taxon>
        <taxon>Agaricomycetidae</taxon>
        <taxon>Agaricales</taxon>
        <taxon>Tricholomatineae</taxon>
        <taxon>Lyophyllaceae</taxon>
        <taxon>Lyophyllum</taxon>
    </lineage>
</organism>
<proteinExistence type="predicted"/>
<evidence type="ECO:0000313" key="2">
    <source>
        <dbReference type="Proteomes" id="UP001063166"/>
    </source>
</evidence>
<dbReference type="Gene3D" id="2.40.70.10">
    <property type="entry name" value="Acid Proteases"/>
    <property type="match status" value="1"/>
</dbReference>
<keyword evidence="2" id="KW-1185">Reference proteome</keyword>
<gene>
    <name evidence="1" type="ORF">LshimejAT787_1203960</name>
</gene>
<dbReference type="Pfam" id="PF08284">
    <property type="entry name" value="RVP_2"/>
    <property type="match status" value="1"/>
</dbReference>
<sequence length="240" mass="26416">MCQKLPSPSDAAAACCAGRNACYVASSSPVEVETTDTQEILGLKALLDSSTSGLFLHIRFVHEYSLTIRTLSWPISVNNEDGTANAASTITEVVDLVLRYNSHSERVMFAVTDLGEQDMILGYTWLKEHNLEIDWAAGIVSMSRCPACCQTCREEVKVERKARAKTRTAMRACRSSGIPAPEPELDDILELYPDPDCEDNSDSNVSPEPDFVPVRATLGRSRAHTKLARGDPKYIEVCMK</sequence>